<dbReference type="Pfam" id="PF20470">
    <property type="entry name" value="HTH_61"/>
    <property type="match status" value="1"/>
</dbReference>
<dbReference type="PANTHER" id="PTHR10133:SF62">
    <property type="entry name" value="DNA POLYMERASE THETA"/>
    <property type="match status" value="1"/>
</dbReference>
<evidence type="ECO:0008006" key="8">
    <source>
        <dbReference type="Google" id="ProtNLM"/>
    </source>
</evidence>
<dbReference type="EnsemblMetazoa" id="AALFPA23_009477.R13039">
    <property type="protein sequence ID" value="AALFPA23_009477.P13039"/>
    <property type="gene ID" value="AALFPA23_009477"/>
</dbReference>
<dbReference type="SUPFAM" id="SSF158702">
    <property type="entry name" value="Sec63 N-terminal domain-like"/>
    <property type="match status" value="1"/>
</dbReference>
<evidence type="ECO:0000256" key="2">
    <source>
        <dbReference type="ARBA" id="ARBA00022840"/>
    </source>
</evidence>
<dbReference type="Proteomes" id="UP000069940">
    <property type="component" value="Unassembled WGS sequence"/>
</dbReference>
<evidence type="ECO:0000313" key="7">
    <source>
        <dbReference type="Proteomes" id="UP000069940"/>
    </source>
</evidence>
<dbReference type="PRINTS" id="PR00868">
    <property type="entry name" value="DNAPOLI"/>
</dbReference>
<dbReference type="CDD" id="cd08638">
    <property type="entry name" value="DNA_pol_A_theta"/>
    <property type="match status" value="1"/>
</dbReference>
<feature type="compositionally biased region" description="Polar residues" evidence="3">
    <location>
        <begin position="12"/>
        <end position="60"/>
    </location>
</feature>
<dbReference type="SMART" id="SM00487">
    <property type="entry name" value="DEXDc"/>
    <property type="match status" value="1"/>
</dbReference>
<dbReference type="InterPro" id="IPR027417">
    <property type="entry name" value="P-loop_NTPase"/>
</dbReference>
<feature type="domain" description="Helicase ATP-binding" evidence="4">
    <location>
        <begin position="103"/>
        <end position="276"/>
    </location>
</feature>
<evidence type="ECO:0000256" key="1">
    <source>
        <dbReference type="ARBA" id="ARBA00022741"/>
    </source>
</evidence>
<evidence type="ECO:0000313" key="6">
    <source>
        <dbReference type="EnsemblMetazoa" id="AALFPA23_009477.P13039"/>
    </source>
</evidence>
<dbReference type="InterPro" id="IPR048960">
    <property type="entry name" value="POLQ-like_helical"/>
</dbReference>
<dbReference type="InterPro" id="IPR046931">
    <property type="entry name" value="HTH_61"/>
</dbReference>
<dbReference type="Pfam" id="PF21099">
    <property type="entry name" value="POLQ_helical"/>
    <property type="match status" value="1"/>
</dbReference>
<dbReference type="InterPro" id="IPR043502">
    <property type="entry name" value="DNA/RNA_pol_sf"/>
</dbReference>
<organism evidence="6 7">
    <name type="scientific">Aedes albopictus</name>
    <name type="common">Asian tiger mosquito</name>
    <name type="synonym">Stegomyia albopicta</name>
    <dbReference type="NCBI Taxonomy" id="7160"/>
    <lineage>
        <taxon>Eukaryota</taxon>
        <taxon>Metazoa</taxon>
        <taxon>Ecdysozoa</taxon>
        <taxon>Arthropoda</taxon>
        <taxon>Hexapoda</taxon>
        <taxon>Insecta</taxon>
        <taxon>Pterygota</taxon>
        <taxon>Neoptera</taxon>
        <taxon>Endopterygota</taxon>
        <taxon>Diptera</taxon>
        <taxon>Nematocera</taxon>
        <taxon>Culicoidea</taxon>
        <taxon>Culicidae</taxon>
        <taxon>Culicinae</taxon>
        <taxon>Aedini</taxon>
        <taxon>Aedes</taxon>
        <taxon>Stegomyia</taxon>
    </lineage>
</organism>
<keyword evidence="2" id="KW-0067">ATP-binding</keyword>
<name>A0ABM1YIJ2_AEDAL</name>
<dbReference type="CDD" id="cd18795">
    <property type="entry name" value="SF2_C_Ski2"/>
    <property type="match status" value="1"/>
</dbReference>
<dbReference type="PANTHER" id="PTHR10133">
    <property type="entry name" value="DNA POLYMERASE I"/>
    <property type="match status" value="1"/>
</dbReference>
<dbReference type="InterPro" id="IPR036397">
    <property type="entry name" value="RNaseH_sf"/>
</dbReference>
<evidence type="ECO:0000259" key="4">
    <source>
        <dbReference type="PROSITE" id="PS51192"/>
    </source>
</evidence>
<dbReference type="Gene3D" id="3.30.70.370">
    <property type="match status" value="1"/>
</dbReference>
<dbReference type="SUPFAM" id="SSF46785">
    <property type="entry name" value="Winged helix' DNA-binding domain"/>
    <property type="match status" value="1"/>
</dbReference>
<dbReference type="Gene3D" id="3.30.420.10">
    <property type="entry name" value="Ribonuclease H-like superfamily/Ribonuclease H"/>
    <property type="match status" value="1"/>
</dbReference>
<feature type="domain" description="Helicase C-terminal" evidence="5">
    <location>
        <begin position="317"/>
        <end position="539"/>
    </location>
</feature>
<dbReference type="InterPro" id="IPR002298">
    <property type="entry name" value="DNA_polymerase_A"/>
</dbReference>
<dbReference type="PROSITE" id="PS51194">
    <property type="entry name" value="HELICASE_CTER"/>
    <property type="match status" value="1"/>
</dbReference>
<reference evidence="6" key="2">
    <citation type="submission" date="2025-05" db="UniProtKB">
        <authorList>
            <consortium name="EnsemblMetazoa"/>
        </authorList>
    </citation>
    <scope>IDENTIFICATION</scope>
    <source>
        <strain evidence="6">Foshan</strain>
    </source>
</reference>
<dbReference type="SMART" id="SM00490">
    <property type="entry name" value="HELICc"/>
    <property type="match status" value="1"/>
</dbReference>
<dbReference type="InterPro" id="IPR036390">
    <property type="entry name" value="WH_DNA-bd_sf"/>
</dbReference>
<dbReference type="InterPro" id="IPR011545">
    <property type="entry name" value="DEAD/DEAH_box_helicase_dom"/>
</dbReference>
<dbReference type="Gene3D" id="1.10.3380.20">
    <property type="match status" value="1"/>
</dbReference>
<keyword evidence="1" id="KW-0547">Nucleotide-binding</keyword>
<dbReference type="SUPFAM" id="SSF56672">
    <property type="entry name" value="DNA/RNA polymerases"/>
    <property type="match status" value="1"/>
</dbReference>
<dbReference type="PROSITE" id="PS51192">
    <property type="entry name" value="HELICASE_ATP_BIND_1"/>
    <property type="match status" value="1"/>
</dbReference>
<proteinExistence type="predicted"/>
<dbReference type="InterPro" id="IPR001650">
    <property type="entry name" value="Helicase_C-like"/>
</dbReference>
<dbReference type="InterPro" id="IPR014001">
    <property type="entry name" value="Helicase_ATP-bd"/>
</dbReference>
<dbReference type="Gene3D" id="1.10.150.20">
    <property type="entry name" value="5' to 3' exonuclease, C-terminal subdomain"/>
    <property type="match status" value="1"/>
</dbReference>
<accession>A0ABM1YIJ2</accession>
<dbReference type="GeneID" id="115264841"/>
<feature type="region of interest" description="Disordered" evidence="3">
    <location>
        <begin position="1"/>
        <end position="60"/>
    </location>
</feature>
<dbReference type="Gene3D" id="3.40.50.300">
    <property type="entry name" value="P-loop containing nucleotide triphosphate hydrolases"/>
    <property type="match status" value="2"/>
</dbReference>
<dbReference type="Pfam" id="PF00271">
    <property type="entry name" value="Helicase_C"/>
    <property type="match status" value="1"/>
</dbReference>
<reference evidence="7" key="1">
    <citation type="journal article" date="2015" name="Proc. Natl. Acad. Sci. U.S.A.">
        <title>Genome sequence of the Asian Tiger mosquito, Aedes albopictus, reveals insights into its biology, genetics, and evolution.</title>
        <authorList>
            <person name="Chen X.G."/>
            <person name="Jiang X."/>
            <person name="Gu J."/>
            <person name="Xu M."/>
            <person name="Wu Y."/>
            <person name="Deng Y."/>
            <person name="Zhang C."/>
            <person name="Bonizzoni M."/>
            <person name="Dermauw W."/>
            <person name="Vontas J."/>
            <person name="Armbruster P."/>
            <person name="Huang X."/>
            <person name="Yang Y."/>
            <person name="Zhang H."/>
            <person name="He W."/>
            <person name="Peng H."/>
            <person name="Liu Y."/>
            <person name="Wu K."/>
            <person name="Chen J."/>
            <person name="Lirakis M."/>
            <person name="Topalis P."/>
            <person name="Van Leeuwen T."/>
            <person name="Hall A.B."/>
            <person name="Jiang X."/>
            <person name="Thorpe C."/>
            <person name="Mueller R.L."/>
            <person name="Sun C."/>
            <person name="Waterhouse R.M."/>
            <person name="Yan G."/>
            <person name="Tu Z.J."/>
            <person name="Fang X."/>
            <person name="James A.A."/>
        </authorList>
    </citation>
    <scope>NUCLEOTIDE SEQUENCE [LARGE SCALE GENOMIC DNA]</scope>
    <source>
        <strain evidence="7">Foshan</strain>
    </source>
</reference>
<feature type="compositionally biased region" description="Basic and acidic residues" evidence="3">
    <location>
        <begin position="1"/>
        <end position="11"/>
    </location>
</feature>
<dbReference type="Pfam" id="PF00270">
    <property type="entry name" value="DEAD"/>
    <property type="match status" value="1"/>
</dbReference>
<evidence type="ECO:0000259" key="5">
    <source>
        <dbReference type="PROSITE" id="PS51194"/>
    </source>
</evidence>
<dbReference type="CDD" id="cd18026">
    <property type="entry name" value="DEXHc_POLQ-like"/>
    <property type="match status" value="1"/>
</dbReference>
<dbReference type="RefSeq" id="XP_062699207.1">
    <property type="nucleotide sequence ID" value="XM_062843223.1"/>
</dbReference>
<dbReference type="Pfam" id="PF00476">
    <property type="entry name" value="DNA_pol_A"/>
    <property type="match status" value="1"/>
</dbReference>
<dbReference type="SMART" id="SM00482">
    <property type="entry name" value="POLAc"/>
    <property type="match status" value="1"/>
</dbReference>
<sequence>MDKFVSEKIENSKTSNIEGPNSTRSGTLSKTLSMTQNHTFPSQKASKPSSTIPEPSNNSMTLDPSKDLCLVSNWGLPDPITKAYARKGITELFQWQADCLANAKVILDCANLVYSAPTSGGKTLVSEFLVAKTVVERKRKAIVILPFVAVAREKMYYLQEILSPAGIRVEGFFGGHNPPGGFDSVDVAVCTIEKANSIVNRLLEQRKLGDIGLLVVDEIHLISDSSRGYILELLLTKIRFAGERLGERIQVVGMSATLPNMELLVEWLGAEQFRTEYRPIELKEMVKLGTCVFDNGKKLLRKLDPDPFQEIMRDQDNVAQLCLETILEGCSVIVFCPSKDRCEQLALHLAEFIYRTLKSEGDLGEKLRLELNRDKLEEALGLLKNCPTGLDVVLGKTARYGCVYHHAGLTADERDIIESSFKSGNLRIIVATSTLSSGVNLPARRVIIRTPMFGGTVMNSLTYRQMIGRAGRKGRDVLGESILMCDGQSSKAAWELVKTELKPIASCLDGDGYSHLKRAILEIIASGVASSTTDLESFVNCTLFSCEKKCRFSFTIDSLEQSHRPSAWSKKDKSDVNGETENIDPIASCVRFLLEYEFIRLQTNAESGESLLVSTPLGNACLSASMAPRDGFLLFSELQKSRQCFVLESELHAIYLVTPYSVSYQWQNISWVDFLERWENMDPAMRRVGELIGIRDAFLVKGLRGKIGEADHGTLMTHKRFYTALALKRLVDEEPLSAVAQQFQCSRGLLQSLQQVASTFAGIVMAFCKSLNWNLLAMIITQFRERLYFGVQPDLLDLMRISSLNGQRARLLFNAGVTGLLDLANSDPLRIEQILYNCISFETEQRRNGEEEFETRRRLNQRNLYVTGRAGLTVQEAAQLLVKEARQYIQLEMGVCNPNWEESEEADKSLVVEKVESENLFSPVQAIEQKETEVISAPQQPRQQIPSVTSFEVSELDSDREIEKLHNSLIMNFSHVMNDDKISSQQPGGGKYDSLNVVDICADTSLYEKFAGILDRSDSVSVSFAVGQFDRSKSVIGGNLLINQQVKSKQDEIVQNYPFLFDENLYLSGVAFTFPTVVAEESENVVYYLNLLKGTSVKCEQKKRLVARLLERETSTVDLYDAKEQLKMVYRSGLLSLEQEVIASIRDPKVACWLLQVEEKIIPLQAMIQQYCPELTSLCQLAGHCPGSTGPGANYISTIDAKIRCTVESFLVSHLIRAQVAQFDQLDRTQELLPTFTQREMPIHGALARMELVGFPADANKLAHLIDRLKAAKCRISDRVRTLNGGRQLNFGSSSEVAAALKVPRERNGRVKTCRQVLEKIESPLASLVIAYRKIESNLMRTIEPLYRAIRDGKRIYGNSCCFTSTGRISMHEPNLQTVVKDFKVEIEPGLVEVFSCRSTFACSNPDRILLSADFCQLELCVLTHLSQDRKLLAVMNGGKDVFRGIAAKWNHLEDESLVSDELRNYTKAIVYGVIYGMGTKSMAAELHVEEDTARTLMEQFHSTYPEIRRYADKVIQVTRERGYIETLTGRRRYLPAICSVDTRKRSEAERQAVCTTVQGSAADILKNAILRMMRNLRKYRQTLRLGQVELVLHMHDELIFEVPRDQARKVAKILKSSMENCAKLSLPLRVKVKMGPSWGEMQETQV</sequence>
<dbReference type="InterPro" id="IPR001098">
    <property type="entry name" value="DNA-dir_DNA_pol_A_palm_dom"/>
</dbReference>
<dbReference type="Gene3D" id="1.20.1060.10">
    <property type="entry name" value="Taq DNA Polymerase, Chain T, domain 4"/>
    <property type="match status" value="1"/>
</dbReference>
<protein>
    <recommendedName>
        <fullName evidence="8">DNA-directed DNA polymerase</fullName>
    </recommendedName>
</protein>
<evidence type="ECO:0000256" key="3">
    <source>
        <dbReference type="SAM" id="MobiDB-lite"/>
    </source>
</evidence>
<keyword evidence="7" id="KW-1185">Reference proteome</keyword>
<dbReference type="SUPFAM" id="SSF52540">
    <property type="entry name" value="P-loop containing nucleoside triphosphate hydrolases"/>
    <property type="match status" value="1"/>
</dbReference>